<evidence type="ECO:0000256" key="2">
    <source>
        <dbReference type="ARBA" id="ARBA00022737"/>
    </source>
</evidence>
<dbReference type="PANTHER" id="PTHR48051:SF54">
    <property type="entry name" value="LEUCINE-RICH REPEAT-CONTAINING PROTEIN"/>
    <property type="match status" value="1"/>
</dbReference>
<dbReference type="PANTHER" id="PTHR48051">
    <property type="match status" value="1"/>
</dbReference>
<dbReference type="PRINTS" id="PR00019">
    <property type="entry name" value="LEURICHRPT"/>
</dbReference>
<dbReference type="Pfam" id="PF23598">
    <property type="entry name" value="LRR_14"/>
    <property type="match status" value="1"/>
</dbReference>
<name>A0A517X0L4_9PLAN</name>
<dbReference type="SUPFAM" id="SSF52058">
    <property type="entry name" value="L domain-like"/>
    <property type="match status" value="1"/>
</dbReference>
<evidence type="ECO:0000259" key="3">
    <source>
        <dbReference type="Pfam" id="PF23598"/>
    </source>
</evidence>
<dbReference type="PROSITE" id="PS51450">
    <property type="entry name" value="LRR"/>
    <property type="match status" value="1"/>
</dbReference>
<feature type="domain" description="Disease resistance R13L4/SHOC-2-like LRR" evidence="3">
    <location>
        <begin position="24"/>
        <end position="96"/>
    </location>
</feature>
<sequence>MTKNKAYKLAELIIQGAIGNKEDFLSLHGMDIDELPESIGQLSQLTDLDLGGNILTSLPESLGELTQLTELDLSLNDLELLPESIGQLTQLKSLVIDAKTIMDQVSF</sequence>
<dbReference type="SMART" id="SM00369">
    <property type="entry name" value="LRR_TYP"/>
    <property type="match status" value="2"/>
</dbReference>
<dbReference type="GO" id="GO:0005737">
    <property type="term" value="C:cytoplasm"/>
    <property type="evidence" value="ECO:0007669"/>
    <property type="project" value="TreeGrafter"/>
</dbReference>
<dbReference type="EMBL" id="CP037422">
    <property type="protein sequence ID" value="QDU11039.1"/>
    <property type="molecule type" value="Genomic_DNA"/>
</dbReference>
<dbReference type="AlphaFoldDB" id="A0A517X0L4"/>
<dbReference type="Proteomes" id="UP000318384">
    <property type="component" value="Chromosome"/>
</dbReference>
<evidence type="ECO:0000313" key="4">
    <source>
        <dbReference type="EMBL" id="QDU11039.1"/>
    </source>
</evidence>
<dbReference type="InterPro" id="IPR003591">
    <property type="entry name" value="Leu-rich_rpt_typical-subtyp"/>
</dbReference>
<proteinExistence type="predicted"/>
<dbReference type="OrthoDB" id="434937at2"/>
<gene>
    <name evidence="4" type="ORF">V202x_44550</name>
</gene>
<reference evidence="4 5" key="1">
    <citation type="submission" date="2019-03" db="EMBL/GenBank/DDBJ databases">
        <title>Deep-cultivation of Planctomycetes and their phenomic and genomic characterization uncovers novel biology.</title>
        <authorList>
            <person name="Wiegand S."/>
            <person name="Jogler M."/>
            <person name="Boedeker C."/>
            <person name="Pinto D."/>
            <person name="Vollmers J."/>
            <person name="Rivas-Marin E."/>
            <person name="Kohn T."/>
            <person name="Peeters S.H."/>
            <person name="Heuer A."/>
            <person name="Rast P."/>
            <person name="Oberbeckmann S."/>
            <person name="Bunk B."/>
            <person name="Jeske O."/>
            <person name="Meyerdierks A."/>
            <person name="Storesund J.E."/>
            <person name="Kallscheuer N."/>
            <person name="Luecker S."/>
            <person name="Lage O.M."/>
            <person name="Pohl T."/>
            <person name="Merkel B.J."/>
            <person name="Hornburger P."/>
            <person name="Mueller R.-W."/>
            <person name="Bruemmer F."/>
            <person name="Labrenz M."/>
            <person name="Spormann A.M."/>
            <person name="Op den Camp H."/>
            <person name="Overmann J."/>
            <person name="Amann R."/>
            <person name="Jetten M.S.M."/>
            <person name="Mascher T."/>
            <person name="Medema M.H."/>
            <person name="Devos D.P."/>
            <person name="Kaster A.-K."/>
            <person name="Ovreas L."/>
            <person name="Rohde M."/>
            <person name="Galperin M.Y."/>
            <person name="Jogler C."/>
        </authorList>
    </citation>
    <scope>NUCLEOTIDE SEQUENCE [LARGE SCALE GENOMIC DNA]</scope>
    <source>
        <strain evidence="4 5">V202</strain>
    </source>
</reference>
<dbReference type="InterPro" id="IPR055414">
    <property type="entry name" value="LRR_R13L4/SHOC2-like"/>
</dbReference>
<evidence type="ECO:0000313" key="5">
    <source>
        <dbReference type="Proteomes" id="UP000318384"/>
    </source>
</evidence>
<evidence type="ECO:0000256" key="1">
    <source>
        <dbReference type="ARBA" id="ARBA00022614"/>
    </source>
</evidence>
<keyword evidence="2" id="KW-0677">Repeat</keyword>
<dbReference type="RefSeq" id="WP_145178890.1">
    <property type="nucleotide sequence ID" value="NZ_CP037422.1"/>
</dbReference>
<keyword evidence="1" id="KW-0433">Leucine-rich repeat</keyword>
<dbReference type="InterPro" id="IPR001611">
    <property type="entry name" value="Leu-rich_rpt"/>
</dbReference>
<keyword evidence="5" id="KW-1185">Reference proteome</keyword>
<dbReference type="Gene3D" id="3.80.10.10">
    <property type="entry name" value="Ribonuclease Inhibitor"/>
    <property type="match status" value="1"/>
</dbReference>
<accession>A0A517X0L4</accession>
<dbReference type="InterPro" id="IPR050216">
    <property type="entry name" value="LRR_domain-containing"/>
</dbReference>
<protein>
    <submittedName>
        <fullName evidence="4">Leucine Rich repeats (2 copies)</fullName>
    </submittedName>
</protein>
<dbReference type="InterPro" id="IPR032675">
    <property type="entry name" value="LRR_dom_sf"/>
</dbReference>
<organism evidence="4 5">
    <name type="scientific">Gimesia aquarii</name>
    <dbReference type="NCBI Taxonomy" id="2527964"/>
    <lineage>
        <taxon>Bacteria</taxon>
        <taxon>Pseudomonadati</taxon>
        <taxon>Planctomycetota</taxon>
        <taxon>Planctomycetia</taxon>
        <taxon>Planctomycetales</taxon>
        <taxon>Planctomycetaceae</taxon>
        <taxon>Gimesia</taxon>
    </lineage>
</organism>